<dbReference type="InterPro" id="IPR055170">
    <property type="entry name" value="GFO_IDH_MocA-like_dom"/>
</dbReference>
<dbReference type="PANTHER" id="PTHR43708">
    <property type="entry name" value="CONSERVED EXPRESSED OXIDOREDUCTASE (EUROFUNG)"/>
    <property type="match status" value="1"/>
</dbReference>
<evidence type="ECO:0000259" key="2">
    <source>
        <dbReference type="Pfam" id="PF22725"/>
    </source>
</evidence>
<dbReference type="SUPFAM" id="SSF51735">
    <property type="entry name" value="NAD(P)-binding Rossmann-fold domains"/>
    <property type="match status" value="1"/>
</dbReference>
<dbReference type="Pfam" id="PF22725">
    <property type="entry name" value="GFO_IDH_MocA_C3"/>
    <property type="match status" value="1"/>
</dbReference>
<dbReference type="GO" id="GO:0000166">
    <property type="term" value="F:nucleotide binding"/>
    <property type="evidence" value="ECO:0007669"/>
    <property type="project" value="InterPro"/>
</dbReference>
<dbReference type="AlphaFoldDB" id="A0A9X1HWZ0"/>
<dbReference type="SUPFAM" id="SSF55347">
    <property type="entry name" value="Glyceraldehyde-3-phosphate dehydrogenase-like, C-terminal domain"/>
    <property type="match status" value="1"/>
</dbReference>
<name>A0A9X1HWZ0_9BACT</name>
<dbReference type="InterPro" id="IPR000683">
    <property type="entry name" value="Gfo/Idh/MocA-like_OxRdtase_N"/>
</dbReference>
<evidence type="ECO:0000259" key="1">
    <source>
        <dbReference type="Pfam" id="PF01408"/>
    </source>
</evidence>
<dbReference type="Pfam" id="PF01408">
    <property type="entry name" value="GFO_IDH_MocA"/>
    <property type="match status" value="1"/>
</dbReference>
<dbReference type="EMBL" id="JAIXNE010000010">
    <property type="protein sequence ID" value="MCA6079166.1"/>
    <property type="molecule type" value="Genomic_DNA"/>
</dbReference>
<dbReference type="Proteomes" id="UP001139409">
    <property type="component" value="Unassembled WGS sequence"/>
</dbReference>
<dbReference type="Gene3D" id="3.40.50.720">
    <property type="entry name" value="NAD(P)-binding Rossmann-like Domain"/>
    <property type="match status" value="1"/>
</dbReference>
<dbReference type="InterPro" id="IPR036291">
    <property type="entry name" value="NAD(P)-bd_dom_sf"/>
</dbReference>
<dbReference type="Gene3D" id="3.30.360.10">
    <property type="entry name" value="Dihydrodipicolinate Reductase, domain 2"/>
    <property type="match status" value="1"/>
</dbReference>
<gene>
    <name evidence="3" type="ORF">LDX50_30115</name>
</gene>
<comment type="caution">
    <text evidence="3">The sequence shown here is derived from an EMBL/GenBank/DDBJ whole genome shotgun (WGS) entry which is preliminary data.</text>
</comment>
<feature type="domain" description="Gfo/Idh/MocA-like oxidoreductase N-terminal" evidence="1">
    <location>
        <begin position="6"/>
        <end position="133"/>
    </location>
</feature>
<dbReference type="RefSeq" id="WP_225700027.1">
    <property type="nucleotide sequence ID" value="NZ_JAIXNE010000010.1"/>
</dbReference>
<proteinExistence type="predicted"/>
<reference evidence="3" key="1">
    <citation type="submission" date="2021-09" db="EMBL/GenBank/DDBJ databases">
        <title>Fulvivirga sp. isolated from coastal sediment.</title>
        <authorList>
            <person name="Yu H."/>
        </authorList>
    </citation>
    <scope>NUCLEOTIDE SEQUENCE</scope>
    <source>
        <strain evidence="3">1062</strain>
    </source>
</reference>
<evidence type="ECO:0000313" key="4">
    <source>
        <dbReference type="Proteomes" id="UP001139409"/>
    </source>
</evidence>
<dbReference type="PANTHER" id="PTHR43708:SF3">
    <property type="entry name" value="OXIDOREDUCTASE"/>
    <property type="match status" value="1"/>
</dbReference>
<evidence type="ECO:0000313" key="3">
    <source>
        <dbReference type="EMBL" id="MCA6079166.1"/>
    </source>
</evidence>
<sequence>MNRKLKMGMVGGSKDAFIGAIHRMAANLDGQIELVCGAFSSNPAKSRETGESLYLPSDRIYENFEQMILAEAALPEGERMDFVSIVTPNHVHYAPAALALKHGFHVMIDKPLALSMDEAKSLESQVESGGLLLGLTHTYTGYPMIKHARHMIKSGEFGKIRKVYVEYPQGWLSRRKEETGHKGASWRTDPARSGISGCMGDIGTHAENMVEFVTGLRIQRLCAQLNIVVEGRPIDDDGAVLMEFDNGATGVLTASQIAAGEENDLKIRAYGEKGGVEWSHSDPNSLWLKWLDRPAELLRAGADRELSPVAQKNIRTPAGHPEGYIEAFANLYKNFAHQLRARLNNTTPDPDLLDVPTVSDGVRGMAFIEKVVESSNAGGIWIPFIY</sequence>
<accession>A0A9X1HWZ0</accession>
<protein>
    <submittedName>
        <fullName evidence="3">Gfo/Idh/MocA family oxidoreductase</fullName>
    </submittedName>
</protein>
<keyword evidence="4" id="KW-1185">Reference proteome</keyword>
<feature type="domain" description="GFO/IDH/MocA-like oxidoreductase" evidence="2">
    <location>
        <begin position="146"/>
        <end position="276"/>
    </location>
</feature>
<organism evidence="3 4">
    <name type="scientific">Fulvivirga sedimenti</name>
    <dbReference type="NCBI Taxonomy" id="2879465"/>
    <lineage>
        <taxon>Bacteria</taxon>
        <taxon>Pseudomonadati</taxon>
        <taxon>Bacteroidota</taxon>
        <taxon>Cytophagia</taxon>
        <taxon>Cytophagales</taxon>
        <taxon>Fulvivirgaceae</taxon>
        <taxon>Fulvivirga</taxon>
    </lineage>
</organism>
<dbReference type="InterPro" id="IPR051317">
    <property type="entry name" value="Gfo/Idh/MocA_oxidoreduct"/>
</dbReference>